<dbReference type="Proteomes" id="UP000620366">
    <property type="component" value="Unassembled WGS sequence"/>
</dbReference>
<dbReference type="InterPro" id="IPR039424">
    <property type="entry name" value="SBP_5"/>
</dbReference>
<keyword evidence="4" id="KW-1185">Reference proteome</keyword>
<name>A0A926DDY5_9FIRM</name>
<accession>A0A926DDY5</accession>
<dbReference type="InterPro" id="IPR000914">
    <property type="entry name" value="SBP_5_dom"/>
</dbReference>
<evidence type="ECO:0000313" key="3">
    <source>
        <dbReference type="EMBL" id="MBC8536081.1"/>
    </source>
</evidence>
<feature type="domain" description="Solute-binding protein family 5" evidence="2">
    <location>
        <begin position="91"/>
        <end position="414"/>
    </location>
</feature>
<dbReference type="GO" id="GO:0042597">
    <property type="term" value="C:periplasmic space"/>
    <property type="evidence" value="ECO:0007669"/>
    <property type="project" value="UniProtKB-ARBA"/>
</dbReference>
<protein>
    <recommendedName>
        <fullName evidence="2">Solute-binding protein family 5 domain-containing protein</fullName>
    </recommendedName>
</protein>
<dbReference type="AlphaFoldDB" id="A0A926DDY5"/>
<dbReference type="EMBL" id="JACRSP010000002">
    <property type="protein sequence ID" value="MBC8536081.1"/>
    <property type="molecule type" value="Genomic_DNA"/>
</dbReference>
<dbReference type="PANTHER" id="PTHR30290">
    <property type="entry name" value="PERIPLASMIC BINDING COMPONENT OF ABC TRANSPORTER"/>
    <property type="match status" value="1"/>
</dbReference>
<dbReference type="PROSITE" id="PS51257">
    <property type="entry name" value="PROKAR_LIPOPROTEIN"/>
    <property type="match status" value="1"/>
</dbReference>
<feature type="chain" id="PRO_5039212764" description="Solute-binding protein family 5 domain-containing protein" evidence="1">
    <location>
        <begin position="23"/>
        <end position="508"/>
    </location>
</feature>
<organism evidence="3 4">
    <name type="scientific">Feifania hominis</name>
    <dbReference type="NCBI Taxonomy" id="2763660"/>
    <lineage>
        <taxon>Bacteria</taxon>
        <taxon>Bacillati</taxon>
        <taxon>Bacillota</taxon>
        <taxon>Clostridia</taxon>
        <taxon>Eubacteriales</taxon>
        <taxon>Feifaniaceae</taxon>
        <taxon>Feifania</taxon>
    </lineage>
</organism>
<sequence>MRRFSAVLICAALLAALFCGCAQESEPTIAPVDPGTVTEPTEPDAQPFAGSVTLCRVADGDLNPLTTKSRINFALAGLIYEGLYALDENFEPVPVLAQSASAEGNVWRITLRGDVLFHDGTPLTAQHVAQTLNAARADATGNYYSRLREVQSVTAQDAETVLITLSRPNSLFLSLLNIPIVKDPVSEPLIGTGAFAYDGGDTSRLLPAAGTQTAVREVILRDVSSDEQVVELFESGEVDFVSMDQDDGGKLVIHGTQNAVSYDSTRLFYLGVNVGKNRALAQPLLRLAVSAAADRSAMIDAIIDKAGSATVSALHPSWYLLDGAVEGYELRSAAELLDEAGFEQSDEAGLRLRDGKPLQLTICVNQKSSEKTSAAKLLARDLKRVGIDAVVNALSESDYLTAVRRGDFDLYVGEIKLLPDMDLSALIGSGGALNYGGFSDVAVDEALAALKAQASPESAQALAALLSEKMPVIPLYFGNDMLLSSGNFASSPTPRPGDPYYGLWAYCK</sequence>
<dbReference type="RefSeq" id="WP_249299835.1">
    <property type="nucleotide sequence ID" value="NZ_JACRSP010000002.1"/>
</dbReference>
<dbReference type="Gene3D" id="3.10.105.10">
    <property type="entry name" value="Dipeptide-binding Protein, Domain 3"/>
    <property type="match status" value="1"/>
</dbReference>
<keyword evidence="1" id="KW-0732">Signal</keyword>
<comment type="caution">
    <text evidence="3">The sequence shown here is derived from an EMBL/GenBank/DDBJ whole genome shotgun (WGS) entry which is preliminary data.</text>
</comment>
<gene>
    <name evidence="3" type="ORF">H8695_05170</name>
</gene>
<dbReference type="SUPFAM" id="SSF53850">
    <property type="entry name" value="Periplasmic binding protein-like II"/>
    <property type="match status" value="1"/>
</dbReference>
<dbReference type="GO" id="GO:1904680">
    <property type="term" value="F:peptide transmembrane transporter activity"/>
    <property type="evidence" value="ECO:0007669"/>
    <property type="project" value="TreeGrafter"/>
</dbReference>
<dbReference type="GO" id="GO:0043190">
    <property type="term" value="C:ATP-binding cassette (ABC) transporter complex"/>
    <property type="evidence" value="ECO:0007669"/>
    <property type="project" value="InterPro"/>
</dbReference>
<evidence type="ECO:0000313" key="4">
    <source>
        <dbReference type="Proteomes" id="UP000620366"/>
    </source>
</evidence>
<dbReference type="InterPro" id="IPR030678">
    <property type="entry name" value="Peptide/Ni-bd"/>
</dbReference>
<dbReference type="PIRSF" id="PIRSF002741">
    <property type="entry name" value="MppA"/>
    <property type="match status" value="1"/>
</dbReference>
<dbReference type="Pfam" id="PF00496">
    <property type="entry name" value="SBP_bac_5"/>
    <property type="match status" value="1"/>
</dbReference>
<evidence type="ECO:0000256" key="1">
    <source>
        <dbReference type="SAM" id="SignalP"/>
    </source>
</evidence>
<dbReference type="GO" id="GO:0015833">
    <property type="term" value="P:peptide transport"/>
    <property type="evidence" value="ECO:0007669"/>
    <property type="project" value="TreeGrafter"/>
</dbReference>
<feature type="signal peptide" evidence="1">
    <location>
        <begin position="1"/>
        <end position="22"/>
    </location>
</feature>
<reference evidence="3" key="1">
    <citation type="submission" date="2020-08" db="EMBL/GenBank/DDBJ databases">
        <title>Genome public.</title>
        <authorList>
            <person name="Liu C."/>
            <person name="Sun Q."/>
        </authorList>
    </citation>
    <scope>NUCLEOTIDE SEQUENCE</scope>
    <source>
        <strain evidence="3">BX7</strain>
    </source>
</reference>
<evidence type="ECO:0000259" key="2">
    <source>
        <dbReference type="Pfam" id="PF00496"/>
    </source>
</evidence>
<dbReference type="Gene3D" id="3.40.190.10">
    <property type="entry name" value="Periplasmic binding protein-like II"/>
    <property type="match status" value="1"/>
</dbReference>
<proteinExistence type="predicted"/>